<dbReference type="Proteomes" id="UP000465306">
    <property type="component" value="Unassembled WGS sequence"/>
</dbReference>
<name>A0AAX1JKZ8_9MYCO</name>
<gene>
    <name evidence="2" type="ORF">I2456_21490</name>
    <name evidence="1" type="ORF">MKUB_44680</name>
</gene>
<dbReference type="AlphaFoldDB" id="A0AAX1JKZ8"/>
<protein>
    <recommendedName>
        <fullName evidence="5">Lipoprotein</fullName>
    </recommendedName>
</protein>
<accession>A0AAX1JKZ8</accession>
<dbReference type="EMBL" id="CP065047">
    <property type="protein sequence ID" value="QPI41033.1"/>
    <property type="molecule type" value="Genomic_DNA"/>
</dbReference>
<evidence type="ECO:0000313" key="4">
    <source>
        <dbReference type="Proteomes" id="UP000663583"/>
    </source>
</evidence>
<dbReference type="PROSITE" id="PS51257">
    <property type="entry name" value="PROKAR_LIPOPROTEIN"/>
    <property type="match status" value="1"/>
</dbReference>
<proteinExistence type="predicted"/>
<evidence type="ECO:0000313" key="3">
    <source>
        <dbReference type="Proteomes" id="UP000465306"/>
    </source>
</evidence>
<organism evidence="2 4">
    <name type="scientific">Mycobacterium kubicae</name>
    <dbReference type="NCBI Taxonomy" id="120959"/>
    <lineage>
        <taxon>Bacteria</taxon>
        <taxon>Bacillati</taxon>
        <taxon>Actinomycetota</taxon>
        <taxon>Actinomycetes</taxon>
        <taxon>Mycobacteriales</taxon>
        <taxon>Mycobacteriaceae</taxon>
        <taxon>Mycobacterium</taxon>
        <taxon>Mycobacterium simiae complex</taxon>
    </lineage>
</organism>
<sequence length="175" mass="18257">MTALRETVGVIAAFAGLFAGGCRPASHANSLNFPDLSAYTPVNIQDYEIPFTTPGHDPIPMFYFLTPDAISCKFSSDPPAAGCTGNNFPGISPATTNPSAGINGVNSIRTDIGLRQTNTPIASANGPPFKTLPPFHSITVDGVICGVDDARTTACKDPQGRAFVLSPKGSGWMQL</sequence>
<dbReference type="EMBL" id="BLKU01000005">
    <property type="protein sequence ID" value="GFG66978.1"/>
    <property type="molecule type" value="Genomic_DNA"/>
</dbReference>
<keyword evidence="3" id="KW-1185">Reference proteome</keyword>
<dbReference type="KEGG" id="mku:I2456_21490"/>
<evidence type="ECO:0000313" key="2">
    <source>
        <dbReference type="EMBL" id="QPI41033.1"/>
    </source>
</evidence>
<dbReference type="Proteomes" id="UP000663583">
    <property type="component" value="Chromosome"/>
</dbReference>
<evidence type="ECO:0000313" key="1">
    <source>
        <dbReference type="EMBL" id="GFG66978.1"/>
    </source>
</evidence>
<dbReference type="RefSeq" id="WP_139823277.1">
    <property type="nucleotide sequence ID" value="NZ_BLKU01000005.1"/>
</dbReference>
<reference evidence="1" key="2">
    <citation type="submission" date="2020-02" db="EMBL/GenBank/DDBJ databases">
        <authorList>
            <person name="Matsumoto Y."/>
            <person name="Kinjo T."/>
            <person name="Motooka D."/>
            <person name="Nabeya D."/>
            <person name="Jung N."/>
            <person name="Uechi K."/>
            <person name="Horii T."/>
            <person name="Iida T."/>
            <person name="Fujita J."/>
            <person name="Nakamura S."/>
        </authorList>
    </citation>
    <scope>NUCLEOTIDE SEQUENCE</scope>
    <source>
        <strain evidence="1">JCM 13573</strain>
    </source>
</reference>
<reference evidence="2" key="3">
    <citation type="submission" date="2020-11" db="EMBL/GenBank/DDBJ databases">
        <title>Intraspecies plasmid and genomic variation of Mycobacterium kubicae revealed by the complete genome sequences of two clinical isolates.</title>
        <authorList>
            <person name="Hendrix J.R."/>
            <person name="Epperson L.E."/>
            <person name="Honda J.R."/>
            <person name="Strong M."/>
        </authorList>
    </citation>
    <scope>NUCLEOTIDE SEQUENCE</scope>
    <source>
        <strain evidence="2">JCM 13573</strain>
    </source>
</reference>
<evidence type="ECO:0008006" key="5">
    <source>
        <dbReference type="Google" id="ProtNLM"/>
    </source>
</evidence>
<reference evidence="1 3" key="1">
    <citation type="journal article" date="2019" name="Emerg. Microbes Infect.">
        <title>Comprehensive subspecies identification of 175 nontuberculous mycobacteria species based on 7547 genomic profiles.</title>
        <authorList>
            <person name="Matsumoto Y."/>
            <person name="Kinjo T."/>
            <person name="Motooka D."/>
            <person name="Nabeya D."/>
            <person name="Jung N."/>
            <person name="Uechi K."/>
            <person name="Horii T."/>
            <person name="Iida T."/>
            <person name="Fujita J."/>
            <person name="Nakamura S."/>
        </authorList>
    </citation>
    <scope>NUCLEOTIDE SEQUENCE [LARGE SCALE GENOMIC DNA]</scope>
    <source>
        <strain evidence="1 3">JCM 13573</strain>
    </source>
</reference>